<dbReference type="Gene3D" id="1.25.40.10">
    <property type="entry name" value="Tetratricopeptide repeat domain"/>
    <property type="match status" value="2"/>
</dbReference>
<dbReference type="InterPro" id="IPR017441">
    <property type="entry name" value="Protein_kinase_ATP_BS"/>
</dbReference>
<keyword evidence="2 3" id="KW-0067">ATP-binding</keyword>
<dbReference type="GO" id="GO:0005524">
    <property type="term" value="F:ATP binding"/>
    <property type="evidence" value="ECO:0007669"/>
    <property type="project" value="UniProtKB-UniRule"/>
</dbReference>
<dbReference type="PROSITE" id="PS00107">
    <property type="entry name" value="PROTEIN_KINASE_ATP"/>
    <property type="match status" value="1"/>
</dbReference>
<dbReference type="RefSeq" id="XP_016243889.1">
    <property type="nucleotide sequence ID" value="XM_016399327.1"/>
</dbReference>
<dbReference type="HOGENOM" id="CLU_011583_0_0_1"/>
<evidence type="ECO:0000259" key="4">
    <source>
        <dbReference type="PROSITE" id="PS50011"/>
    </source>
</evidence>
<feature type="domain" description="Protein kinase" evidence="4">
    <location>
        <begin position="71"/>
        <end position="347"/>
    </location>
</feature>
<dbReference type="InterPro" id="IPR019734">
    <property type="entry name" value="TPR_rpt"/>
</dbReference>
<dbReference type="SUPFAM" id="SSF56112">
    <property type="entry name" value="Protein kinase-like (PK-like)"/>
    <property type="match status" value="1"/>
</dbReference>
<keyword evidence="1 3" id="KW-0547">Nucleotide-binding</keyword>
<dbReference type="InterPro" id="IPR011990">
    <property type="entry name" value="TPR-like_helical_dom_sf"/>
</dbReference>
<dbReference type="GO" id="GO:0004672">
    <property type="term" value="F:protein kinase activity"/>
    <property type="evidence" value="ECO:0007669"/>
    <property type="project" value="InterPro"/>
</dbReference>
<dbReference type="VEuPathDB" id="FungiDB:PV07_11853"/>
<dbReference type="SMART" id="SM00220">
    <property type="entry name" value="S_TKc"/>
    <property type="match status" value="1"/>
</dbReference>
<evidence type="ECO:0000313" key="6">
    <source>
        <dbReference type="Proteomes" id="UP000054466"/>
    </source>
</evidence>
<proteinExistence type="predicted"/>
<dbReference type="SMART" id="SM00028">
    <property type="entry name" value="TPR"/>
    <property type="match status" value="4"/>
</dbReference>
<evidence type="ECO:0000256" key="1">
    <source>
        <dbReference type="ARBA" id="ARBA00022741"/>
    </source>
</evidence>
<dbReference type="PROSITE" id="PS50011">
    <property type="entry name" value="PROTEIN_KINASE_DOM"/>
    <property type="match status" value="1"/>
</dbReference>
<dbReference type="InterPro" id="IPR000719">
    <property type="entry name" value="Prot_kinase_dom"/>
</dbReference>
<feature type="binding site" evidence="3">
    <location>
        <position position="99"/>
    </location>
    <ligand>
        <name>ATP</name>
        <dbReference type="ChEBI" id="CHEBI:30616"/>
    </ligand>
</feature>
<gene>
    <name evidence="5" type="ORF">PV07_11853</name>
</gene>
<reference evidence="5 6" key="1">
    <citation type="submission" date="2015-01" db="EMBL/GenBank/DDBJ databases">
        <title>The Genome Sequence of Cladophialophora immunda CBS83496.</title>
        <authorList>
            <consortium name="The Broad Institute Genomics Platform"/>
            <person name="Cuomo C."/>
            <person name="de Hoog S."/>
            <person name="Gorbushina A."/>
            <person name="Stielow B."/>
            <person name="Teixiera M."/>
            <person name="Abouelleil A."/>
            <person name="Chapman S.B."/>
            <person name="Priest M."/>
            <person name="Young S.K."/>
            <person name="Wortman J."/>
            <person name="Nusbaum C."/>
            <person name="Birren B."/>
        </authorList>
    </citation>
    <scope>NUCLEOTIDE SEQUENCE [LARGE SCALE GENOMIC DNA]</scope>
    <source>
        <strain evidence="5 6">CBS 83496</strain>
    </source>
</reference>
<dbReference type="InterPro" id="IPR008271">
    <property type="entry name" value="Ser/Thr_kinase_AS"/>
</dbReference>
<sequence>MDGIMSAEMMPDQQEAVGSEIEGQESHFLLYRFSTERHGPNSTRPHRHADFIDILAVAGHVEVRCLPIIWQTARASVGLGGTSSIRLAPLDAQTELAFKLIKDEEKISAKKGEIFSLIWNEVSTLGHPELRAHSNIVDLLGICWDIGDDDIVWPALVFEKSHFGDLHRFTSLPRWTQLGSLDRLKICVDIGDAISLMHSHNIIHGDLKPHNVLIFKESDTFVAKVTDFGYSHQYSGAADAYSLPLSEPWQAPEIDGSDTEFSLQEAKRADIYSYALLCAWILYQHRLHECVAHDNANPCSGNNSISSLQKLKSSGQLQKVVLDLVDGDELQPKHKAELRELFRHALASEPSARNEILWSSFKLLKQPDRDAHQPPTDVDTPAIEFKLDTAIVQYYQCDHRVRSYITKCLQQRVDGASQSAQTTNDTVQLAMCYHIGFGVPRNEERSRQLCANQDMTERIHAAINAVGKTSMQLDHPLIRRILAAGSLGNLHQIGQRQNFASLQATENVLVRELDDIGNSIDNLVLKYLITRALIDCLRLQGRLDLVERLESQMVNFDETSLGRDNLATVAGKTNLAHLHWSQGKLDRALGVMEEALQSSRRILGPDDALTLTITGNVAAIYNSLGDFGQAEKLELELQAKRSASLGKDHPDTLTSIANLAAILLRQGRLHDALPLAEQACQARRNIFGNDHPDTVISMSNLALIHQGLERYEEAESLFVKATDTSKRILGEDSPSTLMCMANLALNHWYRDQLQEAEDLGLKVVAKRRYALGRSHPDTLTSIANLALVYESQGRLEEALDLEGYVLEESRAQLGDSHPDTLMSMDNLANTHQNMKHWIEAESLLVEALATRKRVLGETHPDTMVNTHKLLLVLSKLGKENEIRQIGEDLALLSS</sequence>
<organism evidence="5 6">
    <name type="scientific">Cladophialophora immunda</name>
    <dbReference type="NCBI Taxonomy" id="569365"/>
    <lineage>
        <taxon>Eukaryota</taxon>
        <taxon>Fungi</taxon>
        <taxon>Dikarya</taxon>
        <taxon>Ascomycota</taxon>
        <taxon>Pezizomycotina</taxon>
        <taxon>Eurotiomycetes</taxon>
        <taxon>Chaetothyriomycetidae</taxon>
        <taxon>Chaetothyriales</taxon>
        <taxon>Herpotrichiellaceae</taxon>
        <taxon>Cladophialophora</taxon>
    </lineage>
</organism>
<dbReference type="Gene3D" id="1.10.510.10">
    <property type="entry name" value="Transferase(Phosphotransferase) domain 1"/>
    <property type="match status" value="1"/>
</dbReference>
<dbReference type="Proteomes" id="UP000054466">
    <property type="component" value="Unassembled WGS sequence"/>
</dbReference>
<dbReference type="PANTHER" id="PTHR46082">
    <property type="entry name" value="ATP/GTP-BINDING PROTEIN-RELATED"/>
    <property type="match status" value="1"/>
</dbReference>
<dbReference type="InterPro" id="IPR011009">
    <property type="entry name" value="Kinase-like_dom_sf"/>
</dbReference>
<dbReference type="PANTHER" id="PTHR46082:SF11">
    <property type="entry name" value="AAA+ ATPASE DOMAIN-CONTAINING PROTEIN-RELATED"/>
    <property type="match status" value="1"/>
</dbReference>
<evidence type="ECO:0000313" key="5">
    <source>
        <dbReference type="EMBL" id="KIW23673.1"/>
    </source>
</evidence>
<dbReference type="Pfam" id="PF13424">
    <property type="entry name" value="TPR_12"/>
    <property type="match status" value="2"/>
</dbReference>
<dbReference type="OrthoDB" id="4161742at2759"/>
<protein>
    <recommendedName>
        <fullName evidence="4">Protein kinase domain-containing protein</fullName>
    </recommendedName>
</protein>
<accession>A0A0D2BX29</accession>
<name>A0A0D2BX29_9EURO</name>
<dbReference type="AlphaFoldDB" id="A0A0D2BX29"/>
<keyword evidence="6" id="KW-1185">Reference proteome</keyword>
<dbReference type="PROSITE" id="PS00108">
    <property type="entry name" value="PROTEIN_KINASE_ST"/>
    <property type="match status" value="1"/>
</dbReference>
<dbReference type="Pfam" id="PF00069">
    <property type="entry name" value="Pkinase"/>
    <property type="match status" value="1"/>
</dbReference>
<dbReference type="STRING" id="569365.A0A0D2BX29"/>
<dbReference type="Pfam" id="PF13374">
    <property type="entry name" value="TPR_10"/>
    <property type="match status" value="3"/>
</dbReference>
<evidence type="ECO:0000256" key="2">
    <source>
        <dbReference type="ARBA" id="ARBA00022840"/>
    </source>
</evidence>
<dbReference type="GeneID" id="27351047"/>
<evidence type="ECO:0000256" key="3">
    <source>
        <dbReference type="PROSITE-ProRule" id="PRU10141"/>
    </source>
</evidence>
<dbReference type="SUPFAM" id="SSF48452">
    <property type="entry name" value="TPR-like"/>
    <property type="match status" value="2"/>
</dbReference>
<dbReference type="InterPro" id="IPR053137">
    <property type="entry name" value="NLR-like"/>
</dbReference>
<dbReference type="EMBL" id="KN847046">
    <property type="protein sequence ID" value="KIW23673.1"/>
    <property type="molecule type" value="Genomic_DNA"/>
</dbReference>